<feature type="compositionally biased region" description="Basic and acidic residues" evidence="5">
    <location>
        <begin position="167"/>
        <end position="181"/>
    </location>
</feature>
<evidence type="ECO:0000256" key="4">
    <source>
        <dbReference type="PROSITE-ProRule" id="PRU00335"/>
    </source>
</evidence>
<dbReference type="PROSITE" id="PS50977">
    <property type="entry name" value="HTH_TETR_2"/>
    <property type="match status" value="1"/>
</dbReference>
<dbReference type="Gene3D" id="1.10.357.10">
    <property type="entry name" value="Tetracycline Repressor, domain 2"/>
    <property type="match status" value="1"/>
</dbReference>
<dbReference type="PANTHER" id="PTHR30055:SF234">
    <property type="entry name" value="HTH-TYPE TRANSCRIPTIONAL REGULATOR BETI"/>
    <property type="match status" value="1"/>
</dbReference>
<name>A0A377ZRV1_KLEPN</name>
<dbReference type="Pfam" id="PF00440">
    <property type="entry name" value="TetR_N"/>
    <property type="match status" value="1"/>
</dbReference>
<organism evidence="7 8">
    <name type="scientific">Klebsiella pneumoniae</name>
    <dbReference type="NCBI Taxonomy" id="573"/>
    <lineage>
        <taxon>Bacteria</taxon>
        <taxon>Pseudomonadati</taxon>
        <taxon>Pseudomonadota</taxon>
        <taxon>Gammaproteobacteria</taxon>
        <taxon>Enterobacterales</taxon>
        <taxon>Enterobacteriaceae</taxon>
        <taxon>Klebsiella/Raoultella group</taxon>
        <taxon>Klebsiella</taxon>
        <taxon>Klebsiella pneumoniae complex</taxon>
    </lineage>
</organism>
<reference evidence="7 8" key="1">
    <citation type="submission" date="2018-06" db="EMBL/GenBank/DDBJ databases">
        <authorList>
            <consortium name="Pathogen Informatics"/>
            <person name="Doyle S."/>
        </authorList>
    </citation>
    <scope>NUCLEOTIDE SEQUENCE [LARGE SCALE GENOMIC DNA]</scope>
    <source>
        <strain evidence="7 8">NCTC5053</strain>
    </source>
</reference>
<evidence type="ECO:0000256" key="2">
    <source>
        <dbReference type="ARBA" id="ARBA00023125"/>
    </source>
</evidence>
<dbReference type="InterPro" id="IPR050109">
    <property type="entry name" value="HTH-type_TetR-like_transc_reg"/>
</dbReference>
<dbReference type="SUPFAM" id="SSF46689">
    <property type="entry name" value="Homeodomain-like"/>
    <property type="match status" value="1"/>
</dbReference>
<dbReference type="GO" id="GO:0003700">
    <property type="term" value="F:DNA-binding transcription factor activity"/>
    <property type="evidence" value="ECO:0007669"/>
    <property type="project" value="TreeGrafter"/>
</dbReference>
<proteinExistence type="predicted"/>
<dbReference type="InterPro" id="IPR001647">
    <property type="entry name" value="HTH_TetR"/>
</dbReference>
<feature type="domain" description="HTH tetR-type" evidence="6">
    <location>
        <begin position="6"/>
        <end position="65"/>
    </location>
</feature>
<evidence type="ECO:0000313" key="8">
    <source>
        <dbReference type="Proteomes" id="UP000254387"/>
    </source>
</evidence>
<sequence length="196" mass="20880">MRADARKNYDLLIEVARDVFVEQGAEASLRDIARRAGLGMGTLYRHFPNRDSLLEALLRSRFAALTARAESLLLTADPAAALLEWLAESVAFTHQHRGIIAPLMSAIDDPESALHSACVALRAAGTSLLTRAQAGRTGTARSQRRGAVRSDRRACLAAGAAVPCPARRADFSGAGRRDPDCRLAAAGHRRDSAPGG</sequence>
<evidence type="ECO:0000256" key="1">
    <source>
        <dbReference type="ARBA" id="ARBA00023015"/>
    </source>
</evidence>
<evidence type="ECO:0000256" key="3">
    <source>
        <dbReference type="ARBA" id="ARBA00023163"/>
    </source>
</evidence>
<dbReference type="Proteomes" id="UP000254387">
    <property type="component" value="Unassembled WGS sequence"/>
</dbReference>
<gene>
    <name evidence="7" type="primary">kstR2_1</name>
    <name evidence="7" type="ORF">NCTC5053_00520</name>
</gene>
<feature type="DNA-binding region" description="H-T-H motif" evidence="4">
    <location>
        <begin position="28"/>
        <end position="47"/>
    </location>
</feature>
<evidence type="ECO:0000256" key="5">
    <source>
        <dbReference type="SAM" id="MobiDB-lite"/>
    </source>
</evidence>
<evidence type="ECO:0000259" key="6">
    <source>
        <dbReference type="PROSITE" id="PS50977"/>
    </source>
</evidence>
<evidence type="ECO:0000313" key="7">
    <source>
        <dbReference type="EMBL" id="STU82765.1"/>
    </source>
</evidence>
<dbReference type="PANTHER" id="PTHR30055">
    <property type="entry name" value="HTH-TYPE TRANSCRIPTIONAL REGULATOR RUTR"/>
    <property type="match status" value="1"/>
</dbReference>
<keyword evidence="1" id="KW-0805">Transcription regulation</keyword>
<keyword evidence="3" id="KW-0804">Transcription</keyword>
<dbReference type="EMBL" id="UGMN01000004">
    <property type="protein sequence ID" value="STU82765.1"/>
    <property type="molecule type" value="Genomic_DNA"/>
</dbReference>
<dbReference type="InterPro" id="IPR009057">
    <property type="entry name" value="Homeodomain-like_sf"/>
</dbReference>
<dbReference type="GO" id="GO:0000976">
    <property type="term" value="F:transcription cis-regulatory region binding"/>
    <property type="evidence" value="ECO:0007669"/>
    <property type="project" value="TreeGrafter"/>
</dbReference>
<dbReference type="InterPro" id="IPR049445">
    <property type="entry name" value="TetR_SbtR-like_C"/>
</dbReference>
<dbReference type="Pfam" id="PF21597">
    <property type="entry name" value="TetR_C_43"/>
    <property type="match status" value="1"/>
</dbReference>
<keyword evidence="2 4" id="KW-0238">DNA-binding</keyword>
<accession>A0A377ZRV1</accession>
<dbReference type="PRINTS" id="PR00455">
    <property type="entry name" value="HTHTETR"/>
</dbReference>
<dbReference type="AlphaFoldDB" id="A0A377ZRV1"/>
<feature type="region of interest" description="Disordered" evidence="5">
    <location>
        <begin position="167"/>
        <end position="196"/>
    </location>
</feature>
<protein>
    <submittedName>
        <fullName evidence="7">TetR family transcriptional regulator</fullName>
    </submittedName>
</protein>